<evidence type="ECO:0000313" key="3">
    <source>
        <dbReference type="EMBL" id="KAK7085830.1"/>
    </source>
</evidence>
<dbReference type="InterPro" id="IPR006342">
    <property type="entry name" value="FkbM_mtfrase"/>
</dbReference>
<dbReference type="GO" id="GO:0031902">
    <property type="term" value="C:late endosome membrane"/>
    <property type="evidence" value="ECO:0007669"/>
    <property type="project" value="TreeGrafter"/>
</dbReference>
<proteinExistence type="predicted"/>
<reference evidence="3 4" key="1">
    <citation type="submission" date="2023-11" db="EMBL/GenBank/DDBJ databases">
        <title>Halocaridina rubra genome assembly.</title>
        <authorList>
            <person name="Smith C."/>
        </authorList>
    </citation>
    <scope>NUCLEOTIDE SEQUENCE [LARGE SCALE GENOMIC DNA]</scope>
    <source>
        <strain evidence="3">EP-1</strain>
        <tissue evidence="3">Whole</tissue>
    </source>
</reference>
<dbReference type="Proteomes" id="UP001381693">
    <property type="component" value="Unassembled WGS sequence"/>
</dbReference>
<keyword evidence="1" id="KW-0472">Membrane</keyword>
<dbReference type="PANTHER" id="PTHR34009:SF2">
    <property type="entry name" value="PROTEIN STAR"/>
    <property type="match status" value="1"/>
</dbReference>
<dbReference type="InterPro" id="IPR053202">
    <property type="entry name" value="EGF_Rcpt_Signaling_Reg"/>
</dbReference>
<feature type="transmembrane region" description="Helical" evidence="1">
    <location>
        <begin position="6"/>
        <end position="24"/>
    </location>
</feature>
<organism evidence="3 4">
    <name type="scientific">Halocaridina rubra</name>
    <name type="common">Hawaiian red shrimp</name>
    <dbReference type="NCBI Taxonomy" id="373956"/>
    <lineage>
        <taxon>Eukaryota</taxon>
        <taxon>Metazoa</taxon>
        <taxon>Ecdysozoa</taxon>
        <taxon>Arthropoda</taxon>
        <taxon>Crustacea</taxon>
        <taxon>Multicrustacea</taxon>
        <taxon>Malacostraca</taxon>
        <taxon>Eumalacostraca</taxon>
        <taxon>Eucarida</taxon>
        <taxon>Decapoda</taxon>
        <taxon>Pleocyemata</taxon>
        <taxon>Caridea</taxon>
        <taxon>Atyoidea</taxon>
        <taxon>Atyidae</taxon>
        <taxon>Halocaridina</taxon>
    </lineage>
</organism>
<gene>
    <name evidence="3" type="ORF">SK128_000469</name>
</gene>
<keyword evidence="4" id="KW-1185">Reference proteome</keyword>
<evidence type="ECO:0000256" key="1">
    <source>
        <dbReference type="SAM" id="Phobius"/>
    </source>
</evidence>
<protein>
    <recommendedName>
        <fullName evidence="2">Methyltransferase FkbM domain-containing protein</fullName>
    </recommendedName>
</protein>
<evidence type="ECO:0000313" key="4">
    <source>
        <dbReference type="Proteomes" id="UP001381693"/>
    </source>
</evidence>
<keyword evidence="1" id="KW-1133">Transmembrane helix</keyword>
<dbReference type="InterPro" id="IPR029063">
    <property type="entry name" value="SAM-dependent_MTases_sf"/>
</dbReference>
<dbReference type="AlphaFoldDB" id="A0AAN8XJM8"/>
<dbReference type="Pfam" id="PF05050">
    <property type="entry name" value="Methyltransf_21"/>
    <property type="match status" value="1"/>
</dbReference>
<dbReference type="GO" id="GO:0016197">
    <property type="term" value="P:endosomal transport"/>
    <property type="evidence" value="ECO:0007669"/>
    <property type="project" value="TreeGrafter"/>
</dbReference>
<dbReference type="Gene3D" id="3.40.50.150">
    <property type="entry name" value="Vaccinia Virus protein VP39"/>
    <property type="match status" value="1"/>
</dbReference>
<dbReference type="GO" id="GO:0006888">
    <property type="term" value="P:endoplasmic reticulum to Golgi vesicle-mediated transport"/>
    <property type="evidence" value="ECO:0007669"/>
    <property type="project" value="TreeGrafter"/>
</dbReference>
<feature type="domain" description="Methyltransferase FkbM" evidence="2">
    <location>
        <begin position="114"/>
        <end position="241"/>
    </location>
</feature>
<comment type="caution">
    <text evidence="3">The sequence shown here is derived from an EMBL/GenBank/DDBJ whole genome shotgun (WGS) entry which is preliminary data.</text>
</comment>
<dbReference type="EMBL" id="JAXCGZ010000549">
    <property type="protein sequence ID" value="KAK7085830.1"/>
    <property type="molecule type" value="Genomic_DNA"/>
</dbReference>
<sequence length="255" mass="29128">MRKTKILRLVFAIVFFFFIVLIYIDLRRYVEATILDVLMTGPMSMTDPRLISLIKSRILVAPRTGNYNLKILDHDNPVNVGYNTYLNTSLGFPPLHKLIKVIFDGRPPGFFVEAGALDGEYLSNTLYLEMEKGWKGLLVEPDKKMFNRLLQKNRKAWTANCCLAVTKYPKKEILIKQTDRNGPNDDVGFRAQNMLLSSPFAIIRDNLVRQVFDRVQCVPLQSLLKALHVTHVDFLSLDIEDSLSEATLSTLSCKM</sequence>
<dbReference type="GO" id="GO:0005886">
    <property type="term" value="C:plasma membrane"/>
    <property type="evidence" value="ECO:0007669"/>
    <property type="project" value="TreeGrafter"/>
</dbReference>
<keyword evidence="1" id="KW-0812">Transmembrane</keyword>
<dbReference type="PANTHER" id="PTHR34009">
    <property type="entry name" value="PROTEIN STAR"/>
    <property type="match status" value="1"/>
</dbReference>
<evidence type="ECO:0000259" key="2">
    <source>
        <dbReference type="Pfam" id="PF05050"/>
    </source>
</evidence>
<dbReference type="GO" id="GO:0005789">
    <property type="term" value="C:endoplasmic reticulum membrane"/>
    <property type="evidence" value="ECO:0007669"/>
    <property type="project" value="TreeGrafter"/>
</dbReference>
<accession>A0AAN8XJM8</accession>
<dbReference type="GO" id="GO:0005794">
    <property type="term" value="C:Golgi apparatus"/>
    <property type="evidence" value="ECO:0007669"/>
    <property type="project" value="TreeGrafter"/>
</dbReference>
<name>A0AAN8XJM8_HALRR</name>